<evidence type="ECO:0000256" key="1">
    <source>
        <dbReference type="ARBA" id="ARBA00004123"/>
    </source>
</evidence>
<feature type="domain" description="HAT C-terminal dimerisation" evidence="7">
    <location>
        <begin position="379"/>
        <end position="427"/>
    </location>
</feature>
<keyword evidence="3" id="KW-0863">Zinc-finger</keyword>
<dbReference type="InterPro" id="IPR052035">
    <property type="entry name" value="ZnF_BED_domain_contain"/>
</dbReference>
<dbReference type="PANTHER" id="PTHR46481:SF10">
    <property type="entry name" value="ZINC FINGER BED DOMAIN-CONTAINING PROTEIN 39"/>
    <property type="match status" value="1"/>
</dbReference>
<dbReference type="GO" id="GO:0008270">
    <property type="term" value="F:zinc ion binding"/>
    <property type="evidence" value="ECO:0007669"/>
    <property type="project" value="UniProtKB-KW"/>
</dbReference>
<accession>A0A915ZLJ4</accession>
<proteinExistence type="predicted"/>
<comment type="subcellular location">
    <subcellularLocation>
        <location evidence="1">Nucleus</location>
    </subcellularLocation>
</comment>
<comment type="caution">
    <text evidence="8">The sequence shown here is derived from an EMBL/GenBank/DDBJ whole genome shotgun (WGS) entry which is preliminary data.</text>
</comment>
<dbReference type="Proteomes" id="UP000684084">
    <property type="component" value="Unassembled WGS sequence"/>
</dbReference>
<keyword evidence="5" id="KW-0539">Nucleus</keyword>
<evidence type="ECO:0000313" key="8">
    <source>
        <dbReference type="EMBL" id="CAB5382135.1"/>
    </source>
</evidence>
<feature type="compositionally biased region" description="Acidic residues" evidence="6">
    <location>
        <begin position="227"/>
        <end position="238"/>
    </location>
</feature>
<name>A0A915ZLJ4_9GLOM</name>
<feature type="compositionally biased region" description="Polar residues" evidence="6">
    <location>
        <begin position="211"/>
        <end position="224"/>
    </location>
</feature>
<evidence type="ECO:0000256" key="6">
    <source>
        <dbReference type="SAM" id="MobiDB-lite"/>
    </source>
</evidence>
<gene>
    <name evidence="8" type="ORF">CHRIB12_LOCUS17868</name>
</gene>
<dbReference type="GO" id="GO:0046983">
    <property type="term" value="F:protein dimerization activity"/>
    <property type="evidence" value="ECO:0007669"/>
    <property type="project" value="InterPro"/>
</dbReference>
<reference evidence="8" key="1">
    <citation type="submission" date="2020-05" db="EMBL/GenBank/DDBJ databases">
        <authorList>
            <person name="Rincon C."/>
            <person name="Sanders R I."/>
            <person name="Robbins C."/>
            <person name="Chaturvedi A."/>
        </authorList>
    </citation>
    <scope>NUCLEOTIDE SEQUENCE</scope>
    <source>
        <strain evidence="8">CHB12</strain>
    </source>
</reference>
<sequence>MKLHEALISIKLLPNPHTAENIKNCLENIFEEWNLKGKCFAVTTDSGANVKKAISLMNNITRLSCAAHTLHLSVTKGLKPIKQFIKRVNNVILFFALNPKQNERLKKAQKKRGFSKILEIIQDWLANTLYLAYTKNDKDDGDYLNLLQDLVNLLKPFFDATELLSGSKYTTLNFVYPTIYFLMEKFSISNKSDNELFDLIYSSEQKEENTPDANANIDAQNRNLPISDDEDSETNSEDELVRNSIVEPRLSRISLRGARGRAPVTNTVKLLEKVEAACYLSMKEYWNVPTLTGIIATILDPRLKKLKFVNNSVIKNETIEKLRRLYSNEKFENELNAITTSCSGSASNVHQATNTSSSSNLILSALFDDDDDVEQDIDEVNDYLNLSIQKQSCDPLMWWSDHSKRFPLLSRIARKYLSIPATSVPSE</sequence>
<evidence type="ECO:0000256" key="5">
    <source>
        <dbReference type="ARBA" id="ARBA00023242"/>
    </source>
</evidence>
<keyword evidence="2" id="KW-0479">Metal-binding</keyword>
<evidence type="ECO:0000256" key="4">
    <source>
        <dbReference type="ARBA" id="ARBA00022833"/>
    </source>
</evidence>
<dbReference type="GO" id="GO:0005634">
    <property type="term" value="C:nucleus"/>
    <property type="evidence" value="ECO:0007669"/>
    <property type="project" value="UniProtKB-SubCell"/>
</dbReference>
<dbReference type="OrthoDB" id="2405194at2759"/>
<protein>
    <recommendedName>
        <fullName evidence="7">HAT C-terminal dimerisation domain-containing protein</fullName>
    </recommendedName>
</protein>
<evidence type="ECO:0000256" key="2">
    <source>
        <dbReference type="ARBA" id="ARBA00022723"/>
    </source>
</evidence>
<evidence type="ECO:0000256" key="3">
    <source>
        <dbReference type="ARBA" id="ARBA00022771"/>
    </source>
</evidence>
<dbReference type="AlphaFoldDB" id="A0A915ZLJ4"/>
<evidence type="ECO:0000259" key="7">
    <source>
        <dbReference type="Pfam" id="PF05699"/>
    </source>
</evidence>
<dbReference type="EMBL" id="CAGKOT010000045">
    <property type="protein sequence ID" value="CAB5382135.1"/>
    <property type="molecule type" value="Genomic_DNA"/>
</dbReference>
<dbReference type="Pfam" id="PF05699">
    <property type="entry name" value="Dimer_Tnp_hAT"/>
    <property type="match status" value="1"/>
</dbReference>
<organism evidence="8 9">
    <name type="scientific">Rhizophagus irregularis</name>
    <dbReference type="NCBI Taxonomy" id="588596"/>
    <lineage>
        <taxon>Eukaryota</taxon>
        <taxon>Fungi</taxon>
        <taxon>Fungi incertae sedis</taxon>
        <taxon>Mucoromycota</taxon>
        <taxon>Glomeromycotina</taxon>
        <taxon>Glomeromycetes</taxon>
        <taxon>Glomerales</taxon>
        <taxon>Glomeraceae</taxon>
        <taxon>Rhizophagus</taxon>
    </lineage>
</organism>
<keyword evidence="4" id="KW-0862">Zinc</keyword>
<dbReference type="PANTHER" id="PTHR46481">
    <property type="entry name" value="ZINC FINGER BED DOMAIN-CONTAINING PROTEIN 4"/>
    <property type="match status" value="1"/>
</dbReference>
<feature type="region of interest" description="Disordered" evidence="6">
    <location>
        <begin position="207"/>
        <end position="240"/>
    </location>
</feature>
<evidence type="ECO:0000313" key="9">
    <source>
        <dbReference type="Proteomes" id="UP000684084"/>
    </source>
</evidence>
<dbReference type="InterPro" id="IPR008906">
    <property type="entry name" value="HATC_C_dom"/>
</dbReference>